<gene>
    <name evidence="2" type="ORF">CPELLU_LOCUS4319</name>
</gene>
<sequence>MSPSQFKKHENISKSNWHNLIIDEEEISNTKLYLYSFYEYLFNGKIGAPVHENLRNGAKVLEFCSEGAVWSKEVAAEYPNSKFYAIDSIILSLTDEIKNLTLIGCDIFKKLPFLDNEFDYIFSTGEILFTEKNLFREVLSEIFRVLKPGGWLEVIYTYNSDVAYGPAYTRLNNAWNSWFKAQNIDDDILKNFENYLEETEKTESISHRIEEIQVGSDHASGEFLLEIVLLFYRNVRNEFAHLMNISLEEFDDLVNQFESELNGKDSKVILSHKQVLAKKKCTHSDISSTVSSTK</sequence>
<dbReference type="InterPro" id="IPR041698">
    <property type="entry name" value="Methyltransf_25"/>
</dbReference>
<name>A0A9N9ASE6_9GLOM</name>
<reference evidence="2" key="1">
    <citation type="submission" date="2021-06" db="EMBL/GenBank/DDBJ databases">
        <authorList>
            <person name="Kallberg Y."/>
            <person name="Tangrot J."/>
            <person name="Rosling A."/>
        </authorList>
    </citation>
    <scope>NUCLEOTIDE SEQUENCE</scope>
    <source>
        <strain evidence="2">FL966</strain>
    </source>
</reference>
<dbReference type="Proteomes" id="UP000789759">
    <property type="component" value="Unassembled WGS sequence"/>
</dbReference>
<dbReference type="CDD" id="cd02440">
    <property type="entry name" value="AdoMet_MTases"/>
    <property type="match status" value="1"/>
</dbReference>
<comment type="caution">
    <text evidence="2">The sequence shown here is derived from an EMBL/GenBank/DDBJ whole genome shotgun (WGS) entry which is preliminary data.</text>
</comment>
<dbReference type="Gene3D" id="3.40.50.150">
    <property type="entry name" value="Vaccinia Virus protein VP39"/>
    <property type="match status" value="1"/>
</dbReference>
<organism evidence="2 3">
    <name type="scientific">Cetraspora pellucida</name>
    <dbReference type="NCBI Taxonomy" id="1433469"/>
    <lineage>
        <taxon>Eukaryota</taxon>
        <taxon>Fungi</taxon>
        <taxon>Fungi incertae sedis</taxon>
        <taxon>Mucoromycota</taxon>
        <taxon>Glomeromycotina</taxon>
        <taxon>Glomeromycetes</taxon>
        <taxon>Diversisporales</taxon>
        <taxon>Gigasporaceae</taxon>
        <taxon>Cetraspora</taxon>
    </lineage>
</organism>
<dbReference type="AlphaFoldDB" id="A0A9N9ASE6"/>
<proteinExistence type="predicted"/>
<dbReference type="SUPFAM" id="SSF53335">
    <property type="entry name" value="S-adenosyl-L-methionine-dependent methyltransferases"/>
    <property type="match status" value="1"/>
</dbReference>
<protein>
    <submittedName>
        <fullName evidence="2">9543_t:CDS:1</fullName>
    </submittedName>
</protein>
<accession>A0A9N9ASE6</accession>
<evidence type="ECO:0000313" key="3">
    <source>
        <dbReference type="Proteomes" id="UP000789759"/>
    </source>
</evidence>
<dbReference type="InterPro" id="IPR029063">
    <property type="entry name" value="SAM-dependent_MTases_sf"/>
</dbReference>
<dbReference type="OrthoDB" id="2363476at2759"/>
<dbReference type="EMBL" id="CAJVQA010002243">
    <property type="protein sequence ID" value="CAG8541456.1"/>
    <property type="molecule type" value="Genomic_DNA"/>
</dbReference>
<feature type="domain" description="Methyltransferase" evidence="1">
    <location>
        <begin position="60"/>
        <end position="150"/>
    </location>
</feature>
<evidence type="ECO:0000259" key="1">
    <source>
        <dbReference type="Pfam" id="PF13649"/>
    </source>
</evidence>
<dbReference type="Pfam" id="PF13649">
    <property type="entry name" value="Methyltransf_25"/>
    <property type="match status" value="1"/>
</dbReference>
<keyword evidence="3" id="KW-1185">Reference proteome</keyword>
<evidence type="ECO:0000313" key="2">
    <source>
        <dbReference type="EMBL" id="CAG8541456.1"/>
    </source>
</evidence>